<proteinExistence type="inferred from homology"/>
<evidence type="ECO:0000256" key="1">
    <source>
        <dbReference type="ARBA" id="ARBA00007374"/>
    </source>
</evidence>
<accession>A0AAD4QZ53</accession>
<dbReference type="InterPro" id="IPR038286">
    <property type="entry name" value="IPK_sf"/>
</dbReference>
<evidence type="ECO:0000256" key="4">
    <source>
        <dbReference type="RuleBase" id="RU363090"/>
    </source>
</evidence>
<dbReference type="InterPro" id="IPR005522">
    <property type="entry name" value="IPK"/>
</dbReference>
<keyword evidence="6" id="KW-1185">Reference proteome</keyword>
<dbReference type="GO" id="GO:0046854">
    <property type="term" value="P:phosphatidylinositol phosphate biosynthetic process"/>
    <property type="evidence" value="ECO:0007669"/>
    <property type="project" value="TreeGrafter"/>
</dbReference>
<dbReference type="Gene3D" id="3.30.470.160">
    <property type="entry name" value="Inositol polyphosphate kinase"/>
    <property type="match status" value="1"/>
</dbReference>
<dbReference type="Pfam" id="PF03770">
    <property type="entry name" value="IPK"/>
    <property type="match status" value="1"/>
</dbReference>
<gene>
    <name evidence="5" type="ORF">DdX_10469</name>
</gene>
<keyword evidence="3 4" id="KW-0418">Kinase</keyword>
<comment type="similarity">
    <text evidence="1 4">Belongs to the inositol phosphokinase (IPK) family.</text>
</comment>
<organism evidence="5 6">
    <name type="scientific">Ditylenchus destructor</name>
    <dbReference type="NCBI Taxonomy" id="166010"/>
    <lineage>
        <taxon>Eukaryota</taxon>
        <taxon>Metazoa</taxon>
        <taxon>Ecdysozoa</taxon>
        <taxon>Nematoda</taxon>
        <taxon>Chromadorea</taxon>
        <taxon>Rhabditida</taxon>
        <taxon>Tylenchina</taxon>
        <taxon>Tylenchomorpha</taxon>
        <taxon>Sphaerularioidea</taxon>
        <taxon>Anguinidae</taxon>
        <taxon>Anguininae</taxon>
        <taxon>Ditylenchus</taxon>
    </lineage>
</organism>
<dbReference type="PANTHER" id="PTHR12400">
    <property type="entry name" value="INOSITOL POLYPHOSPHATE KINASE"/>
    <property type="match status" value="1"/>
</dbReference>
<protein>
    <recommendedName>
        <fullName evidence="4">Kinase</fullName>
        <ecNumber evidence="4">2.7.-.-</ecNumber>
    </recommendedName>
</protein>
<sequence>MSDTETQHSSENVQRQDEERFIQLAGHSNSILPMPNRTIWKITSTTDEVTQFGDRIAECNAYITIMKEKQLKHFVPQYYRCETHNGTSYILLEDVSFDFPTSCRTLLDIKMGTRTFSILETSDKKRSSTALLGFRIEGTRLPGQIVTKGYERLHAREDVQDVLLKHVGQPAILRQLCTKLRQLRSAIENSNFFRTHEVIGNSILVVHDGERCGLWMIDFANTLRLKDSAVRVELDHRSDSSDGYLKGVDALISILEERL</sequence>
<dbReference type="Proteomes" id="UP001201812">
    <property type="component" value="Unassembled WGS sequence"/>
</dbReference>
<evidence type="ECO:0000313" key="5">
    <source>
        <dbReference type="EMBL" id="KAI1710770.1"/>
    </source>
</evidence>
<dbReference type="GO" id="GO:0005737">
    <property type="term" value="C:cytoplasm"/>
    <property type="evidence" value="ECO:0007669"/>
    <property type="project" value="TreeGrafter"/>
</dbReference>
<evidence type="ECO:0000313" key="6">
    <source>
        <dbReference type="Proteomes" id="UP001201812"/>
    </source>
</evidence>
<dbReference type="GO" id="GO:0005634">
    <property type="term" value="C:nucleus"/>
    <property type="evidence" value="ECO:0007669"/>
    <property type="project" value="TreeGrafter"/>
</dbReference>
<keyword evidence="2 4" id="KW-0808">Transferase</keyword>
<comment type="caution">
    <text evidence="5">The sequence shown here is derived from an EMBL/GenBank/DDBJ whole genome shotgun (WGS) entry which is preliminary data.</text>
</comment>
<dbReference type="GO" id="GO:0032958">
    <property type="term" value="P:inositol phosphate biosynthetic process"/>
    <property type="evidence" value="ECO:0007669"/>
    <property type="project" value="InterPro"/>
</dbReference>
<dbReference type="EC" id="2.7.-.-" evidence="4"/>
<dbReference type="PANTHER" id="PTHR12400:SF26">
    <property type="entry name" value="KINASE"/>
    <property type="match status" value="1"/>
</dbReference>
<reference evidence="5" key="1">
    <citation type="submission" date="2022-01" db="EMBL/GenBank/DDBJ databases">
        <title>Genome Sequence Resource for Two Populations of Ditylenchus destructor, the Migratory Endoparasitic Phytonematode.</title>
        <authorList>
            <person name="Zhang H."/>
            <person name="Lin R."/>
            <person name="Xie B."/>
        </authorList>
    </citation>
    <scope>NUCLEOTIDE SEQUENCE</scope>
    <source>
        <strain evidence="5">BazhouSP</strain>
    </source>
</reference>
<dbReference type="AlphaFoldDB" id="A0AAD4QZ53"/>
<evidence type="ECO:0000256" key="2">
    <source>
        <dbReference type="ARBA" id="ARBA00022679"/>
    </source>
</evidence>
<dbReference type="GO" id="GO:0000828">
    <property type="term" value="F:inositol hexakisphosphate kinase activity"/>
    <property type="evidence" value="ECO:0007669"/>
    <property type="project" value="TreeGrafter"/>
</dbReference>
<evidence type="ECO:0000256" key="3">
    <source>
        <dbReference type="ARBA" id="ARBA00022777"/>
    </source>
</evidence>
<name>A0AAD4QZ53_9BILA</name>
<dbReference type="EMBL" id="JAKKPZ010000024">
    <property type="protein sequence ID" value="KAI1710770.1"/>
    <property type="molecule type" value="Genomic_DNA"/>
</dbReference>
<dbReference type="SUPFAM" id="SSF56104">
    <property type="entry name" value="SAICAR synthase-like"/>
    <property type="match status" value="1"/>
</dbReference>